<dbReference type="InterPro" id="IPR016084">
    <property type="entry name" value="Haem_Oase-like_multi-hlx"/>
</dbReference>
<reference evidence="2 3" key="1">
    <citation type="submission" date="2020-08" db="EMBL/GenBank/DDBJ databases">
        <title>Sequencing the genomes of 1000 actinobacteria strains.</title>
        <authorList>
            <person name="Klenk H.-P."/>
        </authorList>
    </citation>
    <scope>NUCLEOTIDE SEQUENCE [LARGE SCALE GENOMIC DNA]</scope>
    <source>
        <strain evidence="2 3">DSM 46887</strain>
    </source>
</reference>
<comment type="caution">
    <text evidence="2">The sequence shown here is derived from an EMBL/GenBank/DDBJ whole genome shotgun (WGS) entry which is preliminary data.</text>
</comment>
<evidence type="ECO:0000256" key="1">
    <source>
        <dbReference type="SAM" id="MobiDB-lite"/>
    </source>
</evidence>
<evidence type="ECO:0000313" key="3">
    <source>
        <dbReference type="Proteomes" id="UP000540685"/>
    </source>
</evidence>
<proteinExistence type="predicted"/>
<keyword evidence="3" id="KW-1185">Reference proteome</keyword>
<dbReference type="RefSeq" id="WP_184544596.1">
    <property type="nucleotide sequence ID" value="NZ_JACHMP010000001.1"/>
</dbReference>
<accession>A0A7W9ILF1</accession>
<evidence type="ECO:0000313" key="2">
    <source>
        <dbReference type="EMBL" id="MBB5822293.1"/>
    </source>
</evidence>
<dbReference type="AlphaFoldDB" id="A0A7W9ILF1"/>
<protein>
    <recommendedName>
        <fullName evidence="4">Thiaminase-2/PQQC domain-containing protein</fullName>
    </recommendedName>
</protein>
<evidence type="ECO:0008006" key="4">
    <source>
        <dbReference type="Google" id="ProtNLM"/>
    </source>
</evidence>
<feature type="region of interest" description="Disordered" evidence="1">
    <location>
        <begin position="63"/>
        <end position="86"/>
    </location>
</feature>
<dbReference type="Proteomes" id="UP000540685">
    <property type="component" value="Unassembled WGS sequence"/>
</dbReference>
<dbReference type="Gene3D" id="1.20.910.10">
    <property type="entry name" value="Heme oxygenase-like"/>
    <property type="match status" value="1"/>
</dbReference>
<organism evidence="2 3">
    <name type="scientific">Streptosporangium becharense</name>
    <dbReference type="NCBI Taxonomy" id="1816182"/>
    <lineage>
        <taxon>Bacteria</taxon>
        <taxon>Bacillati</taxon>
        <taxon>Actinomycetota</taxon>
        <taxon>Actinomycetes</taxon>
        <taxon>Streptosporangiales</taxon>
        <taxon>Streptosporangiaceae</taxon>
        <taxon>Streptosporangium</taxon>
    </lineage>
</organism>
<gene>
    <name evidence="2" type="ORF">F4562_005355</name>
</gene>
<sequence>MTQYEMALESDRRRLIDDPAVAQVLSPSCDERSFVRWMLRHSAYGAHMTHDAERWISAPAAQHGLPGANEQHGLPDTDGSREPARTRAPAAGYGRMLADARATAAWWAERFSEAGALDTDALLATAPPASVAFYTRLRENVISGPLPFAQLAIWYEVERLSVTVGPALVANCRRIFGADRACYAFLAERVEFGADYTAFRRRQVDAALTASPSTLDVMIKTGKTALAAYASLMTECWELAQADLRSGEADT</sequence>
<dbReference type="EMBL" id="JACHMP010000001">
    <property type="protein sequence ID" value="MBB5822293.1"/>
    <property type="molecule type" value="Genomic_DNA"/>
</dbReference>
<name>A0A7W9ILF1_9ACTN</name>
<feature type="compositionally biased region" description="Basic and acidic residues" evidence="1">
    <location>
        <begin position="73"/>
        <end position="85"/>
    </location>
</feature>